<dbReference type="GO" id="GO:0052689">
    <property type="term" value="F:carboxylic ester hydrolase activity"/>
    <property type="evidence" value="ECO:0007669"/>
    <property type="project" value="UniProtKB-KW"/>
</dbReference>
<evidence type="ECO:0000256" key="1">
    <source>
        <dbReference type="ARBA" id="ARBA00006249"/>
    </source>
</evidence>
<evidence type="ECO:0000256" key="6">
    <source>
        <dbReference type="ARBA" id="ARBA00022837"/>
    </source>
</evidence>
<feature type="chain" id="PRO_5017946435" evidence="8">
    <location>
        <begin position="21"/>
        <end position="513"/>
    </location>
</feature>
<dbReference type="PANTHER" id="PTHR33938">
    <property type="entry name" value="FERULOYL ESTERASE B-RELATED"/>
    <property type="match status" value="1"/>
</dbReference>
<keyword evidence="4 8" id="KW-0732">Signal</keyword>
<evidence type="ECO:0000256" key="3">
    <source>
        <dbReference type="ARBA" id="ARBA00022723"/>
    </source>
</evidence>
<dbReference type="InterPro" id="IPR029058">
    <property type="entry name" value="AB_hydrolase_fold"/>
</dbReference>
<keyword evidence="6" id="KW-0106">Calcium</keyword>
<dbReference type="GO" id="GO:0046872">
    <property type="term" value="F:metal ion binding"/>
    <property type="evidence" value="ECO:0007669"/>
    <property type="project" value="UniProtKB-KW"/>
</dbReference>
<evidence type="ECO:0000256" key="5">
    <source>
        <dbReference type="ARBA" id="ARBA00022801"/>
    </source>
</evidence>
<comment type="similarity">
    <text evidence="1">Belongs to the tannase family.</text>
</comment>
<evidence type="ECO:0000256" key="2">
    <source>
        <dbReference type="ARBA" id="ARBA00022487"/>
    </source>
</evidence>
<dbReference type="OrthoDB" id="176867at2"/>
<feature type="signal peptide" evidence="8">
    <location>
        <begin position="1"/>
        <end position="20"/>
    </location>
</feature>
<dbReference type="RefSeq" id="WP_123122328.1">
    <property type="nucleotide sequence ID" value="NZ_RJJR01000019.1"/>
</dbReference>
<dbReference type="PANTHER" id="PTHR33938:SF15">
    <property type="entry name" value="FERULOYL ESTERASE B-RELATED"/>
    <property type="match status" value="1"/>
</dbReference>
<accession>A0A3M9N6U3</accession>
<dbReference type="EMBL" id="RJJR01000019">
    <property type="protein sequence ID" value="RNI33524.1"/>
    <property type="molecule type" value="Genomic_DNA"/>
</dbReference>
<dbReference type="SUPFAM" id="SSF53474">
    <property type="entry name" value="alpha/beta-Hydrolases"/>
    <property type="match status" value="1"/>
</dbReference>
<evidence type="ECO:0000313" key="10">
    <source>
        <dbReference type="Proteomes" id="UP000267223"/>
    </source>
</evidence>
<dbReference type="Gene3D" id="3.40.50.1820">
    <property type="entry name" value="alpha/beta hydrolase"/>
    <property type="match status" value="1"/>
</dbReference>
<keyword evidence="2" id="KW-0719">Serine esterase</keyword>
<dbReference type="InterPro" id="IPR011118">
    <property type="entry name" value="Tannase/feruloyl_esterase"/>
</dbReference>
<proteinExistence type="inferred from homology"/>
<comment type="caution">
    <text evidence="9">The sequence shown here is derived from an EMBL/GenBank/DDBJ whole genome shotgun (WGS) entry which is preliminary data.</text>
</comment>
<sequence length="513" mass="57982">MKTKLFFLVFLFAYPFHFFGQNMANLKPCTPCEQLKTLQLPDVTILKAETLLHDTIKSPVPWNSSYVVTVPFCKVFGRISKEIDFELLLPQQWNGRLLMSGGGAFAGSIQNDLIDYVNKGCATVGTNTGHTAEPDQAGWALNNMERQLNFGRLAVHRTAVVSKSVMHTFYCAAPSYTYFFGCSRGGGQAMMEAQFYPEDFNGIVAGAPAFNWPAIGAKYIKESLMNYLDTKNRDEPVITRDNLKLLQELVLKQCDTIDGVKDNIINDPRSCKFDLSMLPVCPDNKAGPGCFSQQQVAAIKAIYNPLMVDSQMVYPGFPYGLEGEPGSWDMWIAGTKEMPSFHYTLATEMFKYLIFNNPSWDYSKYDFKNFFEETRYASSYLDATSIDYSDFKRNNGKMILYHGWNDPALSAFATIQHYDDAVKMDRDLKSYIRLFLLPGVLHCGGGTGPDYVDWVKIIEDWTENNKTPERIILSKIENGKTVMTRPVYPYPEVAAYKGKGNPANEKNFELKTN</sequence>
<dbReference type="Proteomes" id="UP000267223">
    <property type="component" value="Unassembled WGS sequence"/>
</dbReference>
<reference evidence="9 10" key="1">
    <citation type="submission" date="2018-11" db="EMBL/GenBank/DDBJ databases">
        <title>Draft genome sequence of Ferruginibacter sp. BO-59.</title>
        <authorList>
            <person name="Im W.T."/>
        </authorList>
    </citation>
    <scope>NUCLEOTIDE SEQUENCE [LARGE SCALE GENOMIC DNA]</scope>
    <source>
        <strain evidence="9 10">BO-59</strain>
    </source>
</reference>
<evidence type="ECO:0000256" key="4">
    <source>
        <dbReference type="ARBA" id="ARBA00022729"/>
    </source>
</evidence>
<keyword evidence="10" id="KW-1185">Reference proteome</keyword>
<dbReference type="Pfam" id="PF07519">
    <property type="entry name" value="Tannase"/>
    <property type="match status" value="1"/>
</dbReference>
<evidence type="ECO:0000313" key="9">
    <source>
        <dbReference type="EMBL" id="RNI33524.1"/>
    </source>
</evidence>
<evidence type="ECO:0000256" key="7">
    <source>
        <dbReference type="ARBA" id="ARBA00023157"/>
    </source>
</evidence>
<keyword evidence="5 9" id="KW-0378">Hydrolase</keyword>
<evidence type="ECO:0000256" key="8">
    <source>
        <dbReference type="SAM" id="SignalP"/>
    </source>
</evidence>
<protein>
    <submittedName>
        <fullName evidence="9">Tannase/feruloyl esterase family alpha/beta hydrolase</fullName>
    </submittedName>
</protein>
<organism evidence="9 10">
    <name type="scientific">Hanamia caeni</name>
    <dbReference type="NCBI Taxonomy" id="2294116"/>
    <lineage>
        <taxon>Bacteria</taxon>
        <taxon>Pseudomonadati</taxon>
        <taxon>Bacteroidota</taxon>
        <taxon>Chitinophagia</taxon>
        <taxon>Chitinophagales</taxon>
        <taxon>Chitinophagaceae</taxon>
        <taxon>Hanamia</taxon>
    </lineage>
</organism>
<name>A0A3M9N6U3_9BACT</name>
<keyword evidence="3" id="KW-0479">Metal-binding</keyword>
<gene>
    <name evidence="9" type="ORF">EFY79_18970</name>
</gene>
<dbReference type="AlphaFoldDB" id="A0A3M9N6U3"/>
<keyword evidence="7" id="KW-1015">Disulfide bond</keyword>